<dbReference type="CDD" id="cd17933">
    <property type="entry name" value="DEXSc_RecD-like"/>
    <property type="match status" value="1"/>
</dbReference>
<dbReference type="SMART" id="SM00382">
    <property type="entry name" value="AAA"/>
    <property type="match status" value="1"/>
</dbReference>
<dbReference type="InterPro" id="IPR041851">
    <property type="entry name" value="RecD_N_sf"/>
</dbReference>
<dbReference type="HAMAP" id="MF_01487">
    <property type="entry name" value="RecD"/>
    <property type="match status" value="1"/>
</dbReference>
<dbReference type="InterPro" id="IPR006344">
    <property type="entry name" value="RecD"/>
</dbReference>
<dbReference type="Gene3D" id="1.10.10.1020">
    <property type="entry name" value="RecBCD complex, subunit RecD, N-terminal domain"/>
    <property type="match status" value="1"/>
</dbReference>
<evidence type="ECO:0000256" key="3">
    <source>
        <dbReference type="ARBA" id="ARBA00022763"/>
    </source>
</evidence>
<sequence>MSQLSMDFDAFDHHGFIDLLLEHKRIGKADLALAKLLNEQRLDDYLYVFLLLLITHSRQHSCLVLDEINWQDPFDLGYLIDSDGEVLSPFISVPVTVEALAQHQAVGEDKPLRLYGSKLYLARLANYEAKLAGHFEMLATAQVTLDEERLGALLDTYFPPQEVTAEIDWQKVACTLAIVKRFCVITGGPGTGKTTTVTKLLAILQSLYERAPLTIKLVAPTGKAAARLSESIIGAKAKLNLPPDLAKLLPEQAQTIHRLLGVIPNSLHYRHSQDNPLHLDVLIVDEASMVDLSLMAKLVDALPKHARLILLGDKDQLASVDTGNVLSDLCENLTLGQAPNYSDELSSKLAHLSKQSLPQTNHETAQFILEDNLAFLQKSHRFDSNSGIGQLAFAVNSNNKRKLDSVIKQGFADLQLHELNSDAYNALIARAAEHYRRYLEAIHSAQSEAYIHSEFASYQLLAAVREGPYGVNELNRRIELKLSQLGLIQPNGRFYVGMPIMITQNDYQLKLFNGDIGIILRDQQGELQASFIDEQGNVRRFYPARLPSFDRVYVMTIHKSQGSEFAHTAMILPPIQRAQQGINRQLIYTGITRAKKQFELVAQYKVLLSGMNRSVSRSSGLRSRLSTK</sequence>
<dbReference type="InterPro" id="IPR027785">
    <property type="entry name" value="UvrD-like_helicase_C"/>
</dbReference>
<dbReference type="SUPFAM" id="SSF52540">
    <property type="entry name" value="P-loop containing nucleoside triphosphate hydrolases"/>
    <property type="match status" value="2"/>
</dbReference>
<comment type="subunit">
    <text evidence="11">Heterotrimer of RecB, RecC and RecD. All subunits contribute to DNA-binding.</text>
</comment>
<evidence type="ECO:0000256" key="4">
    <source>
        <dbReference type="ARBA" id="ARBA00022801"/>
    </source>
</evidence>
<keyword evidence="7 11" id="KW-0067">ATP-binding</keyword>
<protein>
    <recommendedName>
        <fullName evidence="11">RecBCD enzyme subunit RecD</fullName>
        <ecNumber evidence="11">5.6.2.3</ecNumber>
    </recommendedName>
    <alternativeName>
        <fullName evidence="11">DNA 5'-3' helicase subunit RecD</fullName>
    </alternativeName>
    <alternativeName>
        <fullName evidence="11">Exonuclease V subunit RecD</fullName>
        <shortName evidence="11">ExoV subunit RecD</shortName>
    </alternativeName>
    <alternativeName>
        <fullName evidence="11">Helicase/nuclease RecBCD subunit RecD</fullName>
    </alternativeName>
</protein>
<dbReference type="InterPro" id="IPR049550">
    <property type="entry name" value="RecD_N"/>
</dbReference>
<comment type="function">
    <text evidence="11">A helicase/nuclease that prepares dsDNA breaks (DSB) for recombinational DNA repair. Binds to DSBs and unwinds DNA via a highly rapid and processive ATP-dependent bidirectional helicase activity. Unwinds dsDNA until it encounters a Chi (crossover hotspot instigator) sequence from the 3' direction. Cuts ssDNA a few nucleotides 3' to the Chi site. The properties and activities of the enzyme are changed at Chi. The Chi-altered holoenzyme produces a long 3'-ssDNA overhang and facilitates RecA-binding to the ssDNA for homologous DNA recombination and repair. Holoenzyme degrades any linearized DNA that is unable to undergo homologous recombination. In the holoenzyme this subunit has ssDNA-dependent ATPase and 5'-3' helicase activity. When added to pre-assembled RecBC greatly stimulates nuclease activity and augments holoenzyme processivity. Negatively regulates the RecA-loading ability of RecBCD.</text>
</comment>
<dbReference type="GO" id="GO:0009338">
    <property type="term" value="C:exodeoxyribonuclease V complex"/>
    <property type="evidence" value="ECO:0007669"/>
    <property type="project" value="InterPro"/>
</dbReference>
<dbReference type="Proteomes" id="UP000228621">
    <property type="component" value="Unassembled WGS sequence"/>
</dbReference>
<evidence type="ECO:0000256" key="1">
    <source>
        <dbReference type="ARBA" id="ARBA00022722"/>
    </source>
</evidence>
<dbReference type="InterPro" id="IPR050534">
    <property type="entry name" value="Coronavir_polyprotein_1ab"/>
</dbReference>
<keyword evidence="4 11" id="KW-0378">Hydrolase</keyword>
<comment type="catalytic activity">
    <reaction evidence="11">
        <text>ATP + H2O = ADP + phosphate + H(+)</text>
        <dbReference type="Rhea" id="RHEA:13065"/>
        <dbReference type="ChEBI" id="CHEBI:15377"/>
        <dbReference type="ChEBI" id="CHEBI:15378"/>
        <dbReference type="ChEBI" id="CHEBI:30616"/>
        <dbReference type="ChEBI" id="CHEBI:43474"/>
        <dbReference type="ChEBI" id="CHEBI:456216"/>
        <dbReference type="EC" id="5.6.2.3"/>
    </reaction>
</comment>
<dbReference type="InterPro" id="IPR027417">
    <property type="entry name" value="P-loop_NTPase"/>
</dbReference>
<dbReference type="Pfam" id="PF13538">
    <property type="entry name" value="UvrD_C_2"/>
    <property type="match status" value="1"/>
</dbReference>
<dbReference type="Pfam" id="PF13245">
    <property type="entry name" value="AAA_19"/>
    <property type="match status" value="1"/>
</dbReference>
<keyword evidence="14" id="KW-1185">Reference proteome</keyword>
<name>A0A2A5JQV8_PSEO7</name>
<keyword evidence="1 11" id="KW-0540">Nuclease</keyword>
<comment type="caution">
    <text evidence="13">The sequence shown here is derived from an EMBL/GenBank/DDBJ whole genome shotgun (WGS) entry which is preliminary data.</text>
</comment>
<dbReference type="OrthoDB" id="9803432at2"/>
<evidence type="ECO:0000256" key="8">
    <source>
        <dbReference type="ARBA" id="ARBA00023125"/>
    </source>
</evidence>
<evidence type="ECO:0000256" key="5">
    <source>
        <dbReference type="ARBA" id="ARBA00022806"/>
    </source>
</evidence>
<dbReference type="GO" id="GO:0043139">
    <property type="term" value="F:5'-3' DNA helicase activity"/>
    <property type="evidence" value="ECO:0007669"/>
    <property type="project" value="UniProtKB-UniRule"/>
</dbReference>
<dbReference type="CDD" id="cd18809">
    <property type="entry name" value="SF1_C_RecD"/>
    <property type="match status" value="1"/>
</dbReference>
<evidence type="ECO:0000256" key="6">
    <source>
        <dbReference type="ARBA" id="ARBA00022839"/>
    </source>
</evidence>
<keyword evidence="2 11" id="KW-0547">Nucleotide-binding</keyword>
<evidence type="ECO:0000313" key="13">
    <source>
        <dbReference type="EMBL" id="PCK31806.1"/>
    </source>
</evidence>
<feature type="domain" description="AAA+ ATPase" evidence="12">
    <location>
        <begin position="179"/>
        <end position="422"/>
    </location>
</feature>
<dbReference type="GO" id="GO:0017116">
    <property type="term" value="F:single-stranded DNA helicase activity"/>
    <property type="evidence" value="ECO:0007669"/>
    <property type="project" value="TreeGrafter"/>
</dbReference>
<dbReference type="GO" id="GO:0008854">
    <property type="term" value="F:exodeoxyribonuclease V activity"/>
    <property type="evidence" value="ECO:0007669"/>
    <property type="project" value="InterPro"/>
</dbReference>
<keyword evidence="6 11" id="KW-0269">Exonuclease</keyword>
<dbReference type="InterPro" id="IPR003593">
    <property type="entry name" value="AAA+_ATPase"/>
</dbReference>
<accession>A0A2A5JQV8</accession>
<dbReference type="Pfam" id="PF21185">
    <property type="entry name" value="RecD_N"/>
    <property type="match status" value="1"/>
</dbReference>
<organism evidence="13 14">
    <name type="scientific">Pseudoalteromonas piscicida</name>
    <dbReference type="NCBI Taxonomy" id="43662"/>
    <lineage>
        <taxon>Bacteria</taxon>
        <taxon>Pseudomonadati</taxon>
        <taxon>Pseudomonadota</taxon>
        <taxon>Gammaproteobacteria</taxon>
        <taxon>Alteromonadales</taxon>
        <taxon>Pseudoalteromonadaceae</taxon>
        <taxon>Pseudoalteromonas</taxon>
    </lineage>
</organism>
<comment type="miscellaneous">
    <text evidence="11">In the RecBCD complex, RecB has a slow 3'-5' helicase, an exonuclease activity and loads RecA onto ssDNA, RecD has a fast 5'-3' helicase activity, while RecC stimulates the ATPase and processivity of the RecB helicase and contributes to recognition of the Chi site.</text>
</comment>
<gene>
    <name evidence="11 13" type="primary">recD</name>
    <name evidence="13" type="ORF">CEX98_10515</name>
</gene>
<keyword evidence="10 11" id="KW-0413">Isomerase</keyword>
<dbReference type="PANTHER" id="PTHR43788:SF6">
    <property type="entry name" value="DNA HELICASE B"/>
    <property type="match status" value="1"/>
</dbReference>
<dbReference type="AlphaFoldDB" id="A0A2A5JQV8"/>
<keyword evidence="5 11" id="KW-0347">Helicase</keyword>
<proteinExistence type="inferred from homology"/>
<evidence type="ECO:0000256" key="7">
    <source>
        <dbReference type="ARBA" id="ARBA00022840"/>
    </source>
</evidence>
<feature type="binding site" evidence="11">
    <location>
        <begin position="187"/>
        <end position="194"/>
    </location>
    <ligand>
        <name>ATP</name>
        <dbReference type="ChEBI" id="CHEBI:30616"/>
    </ligand>
</feature>
<dbReference type="Gene3D" id="3.40.50.300">
    <property type="entry name" value="P-loop containing nucleotide triphosphate hydrolases"/>
    <property type="match status" value="3"/>
</dbReference>
<dbReference type="NCBIfam" id="TIGR01447">
    <property type="entry name" value="recD"/>
    <property type="match status" value="1"/>
</dbReference>
<evidence type="ECO:0000256" key="9">
    <source>
        <dbReference type="ARBA" id="ARBA00023204"/>
    </source>
</evidence>
<dbReference type="PANTHER" id="PTHR43788">
    <property type="entry name" value="DNA2/NAM7 HELICASE FAMILY MEMBER"/>
    <property type="match status" value="1"/>
</dbReference>
<keyword evidence="3 11" id="KW-0227">DNA damage</keyword>
<dbReference type="EC" id="5.6.2.3" evidence="11"/>
<evidence type="ECO:0000313" key="14">
    <source>
        <dbReference type="Proteomes" id="UP000228621"/>
    </source>
</evidence>
<dbReference type="EMBL" id="NKHF01000044">
    <property type="protein sequence ID" value="PCK31806.1"/>
    <property type="molecule type" value="Genomic_DNA"/>
</dbReference>
<dbReference type="GO" id="GO:0000724">
    <property type="term" value="P:double-strand break repair via homologous recombination"/>
    <property type="evidence" value="ECO:0007669"/>
    <property type="project" value="UniProtKB-UniRule"/>
</dbReference>
<dbReference type="RefSeq" id="WP_099642032.1">
    <property type="nucleotide sequence ID" value="NZ_NKHF01000044.1"/>
</dbReference>
<comment type="similarity">
    <text evidence="11">Belongs to the RecD family.</text>
</comment>
<evidence type="ECO:0000256" key="2">
    <source>
        <dbReference type="ARBA" id="ARBA00022741"/>
    </source>
</evidence>
<evidence type="ECO:0000256" key="11">
    <source>
        <dbReference type="HAMAP-Rule" id="MF_01487"/>
    </source>
</evidence>
<keyword evidence="9 11" id="KW-0234">DNA repair</keyword>
<dbReference type="GO" id="GO:0003677">
    <property type="term" value="F:DNA binding"/>
    <property type="evidence" value="ECO:0007669"/>
    <property type="project" value="UniProtKB-UniRule"/>
</dbReference>
<dbReference type="GO" id="GO:0016887">
    <property type="term" value="F:ATP hydrolysis activity"/>
    <property type="evidence" value="ECO:0007669"/>
    <property type="project" value="RHEA"/>
</dbReference>
<evidence type="ECO:0000259" key="12">
    <source>
        <dbReference type="SMART" id="SM00382"/>
    </source>
</evidence>
<keyword evidence="8 11" id="KW-0238">DNA-binding</keyword>
<evidence type="ECO:0000256" key="10">
    <source>
        <dbReference type="ARBA" id="ARBA00023235"/>
    </source>
</evidence>
<dbReference type="GO" id="GO:0005524">
    <property type="term" value="F:ATP binding"/>
    <property type="evidence" value="ECO:0007669"/>
    <property type="project" value="UniProtKB-UniRule"/>
</dbReference>
<reference evidence="14" key="1">
    <citation type="journal article" date="2019" name="Genome Announc.">
        <title>Draft Genome Sequence of Pseudoalteromonas piscicida Strain 36Y ROTHPW, an Hypersaline Seawater Isolate from the South Coast of Sonora, Mexico.</title>
        <authorList>
            <person name="Sanchez-Diaz R."/>
            <person name="Molina-Garza Z.J."/>
            <person name="Cruz-Suarez L.E."/>
            <person name="Selvin J."/>
            <person name="Kiran G.S."/>
            <person name="Ibarra-Gamez J.C."/>
            <person name="Gomez-Gil B."/>
            <person name="Galaviz-Silva L."/>
        </authorList>
    </citation>
    <scope>NUCLEOTIDE SEQUENCE [LARGE SCALE GENOMIC DNA]</scope>
    <source>
        <strain evidence="14">36Y_RITHPW</strain>
    </source>
</reference>